<dbReference type="AlphaFoldDB" id="A0AAV7X851"/>
<protein>
    <submittedName>
        <fullName evidence="1">Uncharacterized protein</fullName>
    </submittedName>
</protein>
<evidence type="ECO:0000313" key="1">
    <source>
        <dbReference type="EMBL" id="KAJ1520892.1"/>
    </source>
</evidence>
<dbReference type="Proteomes" id="UP001075354">
    <property type="component" value="Chromosome 14"/>
</dbReference>
<organism evidence="1 2">
    <name type="scientific">Megalurothrips usitatus</name>
    <name type="common">bean blossom thrips</name>
    <dbReference type="NCBI Taxonomy" id="439358"/>
    <lineage>
        <taxon>Eukaryota</taxon>
        <taxon>Metazoa</taxon>
        <taxon>Ecdysozoa</taxon>
        <taxon>Arthropoda</taxon>
        <taxon>Hexapoda</taxon>
        <taxon>Insecta</taxon>
        <taxon>Pterygota</taxon>
        <taxon>Neoptera</taxon>
        <taxon>Paraneoptera</taxon>
        <taxon>Thysanoptera</taxon>
        <taxon>Terebrantia</taxon>
        <taxon>Thripoidea</taxon>
        <taxon>Thripidae</taxon>
        <taxon>Megalurothrips</taxon>
    </lineage>
</organism>
<evidence type="ECO:0000313" key="2">
    <source>
        <dbReference type="Proteomes" id="UP001075354"/>
    </source>
</evidence>
<sequence>MQHDSGCNEQSINLKNSPVSARGHVPLHYHATTTTSTTSITTTPVRSQLAAFLPTPSGHSTFASLATSANVQPTRWYILHAHNFTIFFVKESNRILAFIDKF</sequence>
<proteinExistence type="predicted"/>
<keyword evidence="2" id="KW-1185">Reference proteome</keyword>
<comment type="caution">
    <text evidence="1">The sequence shown here is derived from an EMBL/GenBank/DDBJ whole genome shotgun (WGS) entry which is preliminary data.</text>
</comment>
<reference evidence="1" key="1">
    <citation type="submission" date="2022-12" db="EMBL/GenBank/DDBJ databases">
        <title>Chromosome-level genome assembly of the bean flower thrips Megalurothrips usitatus.</title>
        <authorList>
            <person name="Ma L."/>
            <person name="Liu Q."/>
            <person name="Li H."/>
            <person name="Cai W."/>
        </authorList>
    </citation>
    <scope>NUCLEOTIDE SEQUENCE</scope>
    <source>
        <strain evidence="1">Cailab_2022a</strain>
    </source>
</reference>
<name>A0AAV7X851_9NEOP</name>
<gene>
    <name evidence="1" type="ORF">ONE63_003974</name>
</gene>
<dbReference type="EMBL" id="JAPTSV010000014">
    <property type="protein sequence ID" value="KAJ1520892.1"/>
    <property type="molecule type" value="Genomic_DNA"/>
</dbReference>
<accession>A0AAV7X851</accession>